<keyword evidence="4" id="KW-0808">Transferase</keyword>
<dbReference type="InterPro" id="IPR051320">
    <property type="entry name" value="Viral_Replic_Matur_Polypro"/>
</dbReference>
<evidence type="ECO:0000256" key="3">
    <source>
        <dbReference type="ARBA" id="ARBA00018735"/>
    </source>
</evidence>
<feature type="domain" description="Reverse transcriptase" evidence="15">
    <location>
        <begin position="398"/>
        <end position="581"/>
    </location>
</feature>
<evidence type="ECO:0000256" key="4">
    <source>
        <dbReference type="ARBA" id="ARBA00022679"/>
    </source>
</evidence>
<dbReference type="InterPro" id="IPR001969">
    <property type="entry name" value="Aspartic_peptidase_AS"/>
</dbReference>
<evidence type="ECO:0000256" key="1">
    <source>
        <dbReference type="ARBA" id="ARBA00010879"/>
    </source>
</evidence>
<dbReference type="PROSITE" id="PS50878">
    <property type="entry name" value="RT_POL"/>
    <property type="match status" value="1"/>
</dbReference>
<dbReference type="InterPro" id="IPR041577">
    <property type="entry name" value="RT_RNaseH_2"/>
</dbReference>
<keyword evidence="6" id="KW-0540">Nuclease</keyword>
<evidence type="ECO:0000259" key="16">
    <source>
        <dbReference type="PROSITE" id="PS50879"/>
    </source>
</evidence>
<keyword evidence="19" id="KW-1185">Reference proteome</keyword>
<dbReference type="InterPro" id="IPR018061">
    <property type="entry name" value="Retropepsins"/>
</dbReference>
<dbReference type="Gene3D" id="2.30.30.850">
    <property type="match status" value="1"/>
</dbReference>
<name>A0A8L0DK30_ONCMY</name>
<reference evidence="18" key="2">
    <citation type="submission" date="2025-08" db="UniProtKB">
        <authorList>
            <consortium name="Ensembl"/>
        </authorList>
    </citation>
    <scope>IDENTIFICATION</scope>
</reference>
<dbReference type="SUPFAM" id="SSF53098">
    <property type="entry name" value="Ribonuclease H-like"/>
    <property type="match status" value="2"/>
</dbReference>
<dbReference type="Gene3D" id="3.30.420.10">
    <property type="entry name" value="Ribonuclease H-like superfamily/Ribonuclease H"/>
    <property type="match status" value="2"/>
</dbReference>
<feature type="domain" description="RNase H type-1" evidence="16">
    <location>
        <begin position="828"/>
        <end position="975"/>
    </location>
</feature>
<keyword evidence="9" id="KW-0460">Magnesium</keyword>
<dbReference type="PROSITE" id="PS50994">
    <property type="entry name" value="INTEGRASE"/>
    <property type="match status" value="1"/>
</dbReference>
<dbReference type="PROSITE" id="PS50175">
    <property type="entry name" value="ASP_PROT_RETROV"/>
    <property type="match status" value="1"/>
</dbReference>
<dbReference type="GO" id="GO:0015074">
    <property type="term" value="P:DNA integration"/>
    <property type="evidence" value="ECO:0007669"/>
    <property type="project" value="UniProtKB-KW"/>
</dbReference>
<dbReference type="GO" id="GO:0004523">
    <property type="term" value="F:RNA-DNA hybrid ribonuclease activity"/>
    <property type="evidence" value="ECO:0007669"/>
    <property type="project" value="UniProtKB-EC"/>
</dbReference>
<dbReference type="GO" id="GO:0003964">
    <property type="term" value="F:RNA-directed DNA polymerase activity"/>
    <property type="evidence" value="ECO:0007669"/>
    <property type="project" value="UniProtKB-KW"/>
</dbReference>
<evidence type="ECO:0000256" key="2">
    <source>
        <dbReference type="ARBA" id="ARBA00012180"/>
    </source>
</evidence>
<reference evidence="18" key="1">
    <citation type="submission" date="2020-07" db="EMBL/GenBank/DDBJ databases">
        <title>A long reads based de novo assembly of the rainbow trout Arlee double haploid line genome.</title>
        <authorList>
            <person name="Gao G."/>
            <person name="Palti Y."/>
        </authorList>
    </citation>
    <scope>NUCLEOTIDE SEQUENCE [LARGE SCALE GENOMIC DNA]</scope>
</reference>
<evidence type="ECO:0000256" key="6">
    <source>
        <dbReference type="ARBA" id="ARBA00022722"/>
    </source>
</evidence>
<keyword evidence="12" id="KW-0695">RNA-directed DNA polymerase</keyword>
<dbReference type="InterPro" id="IPR002156">
    <property type="entry name" value="RNaseH_domain"/>
</dbReference>
<feature type="domain" description="Peptidase A2" evidence="14">
    <location>
        <begin position="50"/>
        <end position="124"/>
    </location>
</feature>
<dbReference type="GO" id="GO:0006508">
    <property type="term" value="P:proteolysis"/>
    <property type="evidence" value="ECO:0007669"/>
    <property type="project" value="InterPro"/>
</dbReference>
<dbReference type="Gene3D" id="3.10.20.370">
    <property type="match status" value="1"/>
</dbReference>
<organism evidence="18 19">
    <name type="scientific">Oncorhynchus mykiss</name>
    <name type="common">Rainbow trout</name>
    <name type="synonym">Salmo gairdneri</name>
    <dbReference type="NCBI Taxonomy" id="8022"/>
    <lineage>
        <taxon>Eukaryota</taxon>
        <taxon>Metazoa</taxon>
        <taxon>Chordata</taxon>
        <taxon>Craniata</taxon>
        <taxon>Vertebrata</taxon>
        <taxon>Euteleostomi</taxon>
        <taxon>Actinopterygii</taxon>
        <taxon>Neopterygii</taxon>
        <taxon>Teleostei</taxon>
        <taxon>Protacanthopterygii</taxon>
        <taxon>Salmoniformes</taxon>
        <taxon>Salmonidae</taxon>
        <taxon>Salmoninae</taxon>
        <taxon>Oncorhynchus</taxon>
    </lineage>
</organism>
<evidence type="ECO:0000259" key="15">
    <source>
        <dbReference type="PROSITE" id="PS50878"/>
    </source>
</evidence>
<dbReference type="GeneTree" id="ENSGT00940000160750"/>
<dbReference type="InterPro" id="IPR040643">
    <property type="entry name" value="MLVIN_C"/>
</dbReference>
<dbReference type="Pfam" id="PF00075">
    <property type="entry name" value="RNase_H"/>
    <property type="match status" value="1"/>
</dbReference>
<dbReference type="Pfam" id="PF17919">
    <property type="entry name" value="RT_RNaseH_2"/>
    <property type="match status" value="1"/>
</dbReference>
<evidence type="ECO:0000256" key="5">
    <source>
        <dbReference type="ARBA" id="ARBA00022695"/>
    </source>
</evidence>
<evidence type="ECO:0000313" key="19">
    <source>
        <dbReference type="Proteomes" id="UP000694395"/>
    </source>
</evidence>
<dbReference type="SUPFAM" id="SSF50630">
    <property type="entry name" value="Acid proteases"/>
    <property type="match status" value="1"/>
</dbReference>
<dbReference type="EC" id="3.1.26.4" evidence="2"/>
<dbReference type="Gene3D" id="2.40.70.10">
    <property type="entry name" value="Acid Proteases"/>
    <property type="match status" value="1"/>
</dbReference>
<dbReference type="PROSITE" id="PS50879">
    <property type="entry name" value="RNASE_H_1"/>
    <property type="match status" value="1"/>
</dbReference>
<reference evidence="18" key="3">
    <citation type="submission" date="2025-09" db="UniProtKB">
        <authorList>
            <consortium name="Ensembl"/>
        </authorList>
    </citation>
    <scope>IDENTIFICATION</scope>
</reference>
<dbReference type="Pfam" id="PF00077">
    <property type="entry name" value="RVP"/>
    <property type="match status" value="1"/>
</dbReference>
<dbReference type="InterPro" id="IPR001995">
    <property type="entry name" value="Peptidase_A2_cat"/>
</dbReference>
<keyword evidence="11" id="KW-0229">DNA integration</keyword>
<evidence type="ECO:0000259" key="14">
    <source>
        <dbReference type="PROSITE" id="PS50175"/>
    </source>
</evidence>
<dbReference type="Ensembl" id="ENSOMYT00000161168.1">
    <property type="protein sequence ID" value="ENSOMYP00000124036.1"/>
    <property type="gene ID" value="ENSOMYG00000073161.1"/>
</dbReference>
<keyword evidence="8" id="KW-0378">Hydrolase</keyword>
<evidence type="ECO:0000256" key="11">
    <source>
        <dbReference type="ARBA" id="ARBA00022908"/>
    </source>
</evidence>
<proteinExistence type="inferred from homology"/>
<evidence type="ECO:0000256" key="7">
    <source>
        <dbReference type="ARBA" id="ARBA00022759"/>
    </source>
</evidence>
<dbReference type="Gene3D" id="3.30.70.270">
    <property type="match status" value="2"/>
</dbReference>
<evidence type="ECO:0000256" key="13">
    <source>
        <dbReference type="ARBA" id="ARBA00023172"/>
    </source>
</evidence>
<evidence type="ECO:0000259" key="17">
    <source>
        <dbReference type="PROSITE" id="PS50994"/>
    </source>
</evidence>
<dbReference type="InterPro" id="IPR021109">
    <property type="entry name" value="Peptidase_aspartic_dom_sf"/>
</dbReference>
<sequence>MSGLSCMGRIEGTGTVVLKSSEQQEHLFLKCHTLPRVEPTVEACVNGESLIFLVDTGAAMSVINCKAMIKPPMSNEIVKTIGASGLPLREQVTMPLPVSFCEEKCQHQFLYSDHCPVNLMGRDLLCKLGINITCGRTGLTVIHEEEEEEGEQLMLMSECSDWYYAWDVDDEVPNIARVFSMAKTHWGHEGSFMSEAGLHCTSHFSPLTRDLHYEKQWLCATLQNESVQCEGIYCSSDFCALGVNLTPAQKELYLFEDSAPHVSLAKSDRVEWVDTGIWMKCLVDATDWEMRPDGSTYSPSTLTSCYPLSWGTPTERGVHGVDQVSFSTNIMLLSEDSPLLRGVPECLWARDKYDFGRIKGAEPMVVTPKDTRRPSRAQYPLSKEAIAGITPVHASLLANGALIPCPESPCNTPILPVRKPSGDWRFVQDLRPVNDAVFARAPVVPNVTTLLGAVPPTAEWFSVIDLTNAFFSIPVAPESQFWFAFTFLGKRFTWTVAPMGYVESAAIFSAALAQNLEGFIPPEGSTLIQYVDDLLLCSSSMETCETDTRALLIFLAENGHKVSKKKLQLVSQAVRYLGHDISPNGRQLGKERIQAILSVPQPVTKRHMMSLTGMAGYCRAWLPDYAEVVQPLADLIYGHKMAMSDKIKWTPEGLTALTKLKQLMTTSPCLGLPDHSKPFNLFVCEKNGFMSSVLTQEHGGKQRPVGYYSKQLDSVARGLVCCLRAVAAATEAVLACADIVAMCELTVHVPHAVHALISQAKTAHLTPARLLHYQNVLLTMCHVTLKRCTVLNPATLLPTEDDGKPHDCAELLELVSKPRLDLTDVPLQNAHLELFVDGSAQRSEKGEPLVAYAVTTASTTLESAKLPSHLSAQAAELFALTRACILAKGQSATIYTDSRYAFGVVHDFGTLWKQRGFLTSSGKAISHSKLVDNLLKAILLPSEIAVCKCLAHANSSDPVSKGNAMADLAAKAAAVSLEAPVLQMVLLPDSNLFSPTDISDLQSSVGPVELRKWKRLCTYDQVQKLWLGPAGLPVLPRSCFPYLAKLSHGRDHVSKGGVVDFVNTFWFAPGFSVFAEQFCAKCVICMTNNMGRGIPMPLSAHPTPEGPFEHIMMDFIELSPCQGYKYCLVIVDAFSKWVEAFPCRHSTAMAVAKNLLREIIPRWGLPSKLTSDNGSHFVNLVIQNLSESLQIDLRTHCSYRPQSGGLIERANQTLKSKMVKLMAETGLSWVTVIPLALMYMRGRPHRTTGLAPHEVLTGRPMRMINSPFPQNKLTLMGCDDDMVSYCTALNNVLKTIFPRVKAALPQPLVGILHKLQPGDWVVVKDLRRKHWNQQRWTGPYQVMLITPTAVRVAERSTWIHAHHCRKVPYCPPDPEDGGPETPEVTD</sequence>
<dbReference type="InterPro" id="IPR012337">
    <property type="entry name" value="RNaseH-like_sf"/>
</dbReference>
<dbReference type="Pfam" id="PF00665">
    <property type="entry name" value="rve"/>
    <property type="match status" value="1"/>
</dbReference>
<dbReference type="Pfam" id="PF00078">
    <property type="entry name" value="RVT_1"/>
    <property type="match status" value="1"/>
</dbReference>
<dbReference type="SUPFAM" id="SSF56672">
    <property type="entry name" value="DNA/RNA polymerases"/>
    <property type="match status" value="1"/>
</dbReference>
<evidence type="ECO:0000256" key="12">
    <source>
        <dbReference type="ARBA" id="ARBA00022918"/>
    </source>
</evidence>
<dbReference type="Proteomes" id="UP000694395">
    <property type="component" value="Chromosome 21"/>
</dbReference>
<dbReference type="Pfam" id="PF18697">
    <property type="entry name" value="MLVIN_C"/>
    <property type="match status" value="1"/>
</dbReference>
<dbReference type="InterPro" id="IPR043128">
    <property type="entry name" value="Rev_trsase/Diguanyl_cyclase"/>
</dbReference>
<dbReference type="Gene3D" id="3.10.10.10">
    <property type="entry name" value="HIV Type 1 Reverse Transcriptase, subunit A, domain 1"/>
    <property type="match status" value="1"/>
</dbReference>
<evidence type="ECO:0000313" key="18">
    <source>
        <dbReference type="Ensembl" id="ENSOMYP00000124036.1"/>
    </source>
</evidence>
<keyword evidence="10" id="KW-0694">RNA-binding</keyword>
<feature type="domain" description="Integrase catalytic" evidence="17">
    <location>
        <begin position="1103"/>
        <end position="1260"/>
    </location>
</feature>
<dbReference type="PROSITE" id="PS00141">
    <property type="entry name" value="ASP_PROTEASE"/>
    <property type="match status" value="1"/>
</dbReference>
<accession>A0A8L0DK30</accession>
<evidence type="ECO:0000256" key="8">
    <source>
        <dbReference type="ARBA" id="ARBA00022801"/>
    </source>
</evidence>
<dbReference type="GO" id="GO:0006310">
    <property type="term" value="P:DNA recombination"/>
    <property type="evidence" value="ECO:0007669"/>
    <property type="project" value="UniProtKB-KW"/>
</dbReference>
<protein>
    <recommendedName>
        <fullName evidence="3">Gag-Pol polyprotein</fullName>
        <ecNumber evidence="2">3.1.26.4</ecNumber>
    </recommendedName>
</protein>
<dbReference type="InterPro" id="IPR036397">
    <property type="entry name" value="RNaseH_sf"/>
</dbReference>
<comment type="similarity">
    <text evidence="1">Belongs to the beta type-B retroviral polymerase family. HERV class-II K(HML-2) pol subfamily.</text>
</comment>
<evidence type="ECO:0000256" key="9">
    <source>
        <dbReference type="ARBA" id="ARBA00022842"/>
    </source>
</evidence>
<dbReference type="PANTHER" id="PTHR33064:SF37">
    <property type="entry name" value="RIBONUCLEASE H"/>
    <property type="match status" value="1"/>
</dbReference>
<dbReference type="PANTHER" id="PTHR33064">
    <property type="entry name" value="POL PROTEIN"/>
    <property type="match status" value="1"/>
</dbReference>
<keyword evidence="5" id="KW-0548">Nucleotidyltransferase</keyword>
<evidence type="ECO:0000256" key="10">
    <source>
        <dbReference type="ARBA" id="ARBA00022884"/>
    </source>
</evidence>
<keyword evidence="13" id="KW-0233">DNA recombination</keyword>
<dbReference type="GO" id="GO:0003723">
    <property type="term" value="F:RNA binding"/>
    <property type="evidence" value="ECO:0007669"/>
    <property type="project" value="UniProtKB-KW"/>
</dbReference>
<dbReference type="InterPro" id="IPR000477">
    <property type="entry name" value="RT_dom"/>
</dbReference>
<dbReference type="InterPro" id="IPR001584">
    <property type="entry name" value="Integrase_cat-core"/>
</dbReference>
<dbReference type="InterPro" id="IPR043502">
    <property type="entry name" value="DNA/RNA_pol_sf"/>
</dbReference>
<dbReference type="GO" id="GO:0004190">
    <property type="term" value="F:aspartic-type endopeptidase activity"/>
    <property type="evidence" value="ECO:0007669"/>
    <property type="project" value="InterPro"/>
</dbReference>
<keyword evidence="7" id="KW-0255">Endonuclease</keyword>